<dbReference type="EMBL" id="BMUE01000006">
    <property type="protein sequence ID" value="GGW53428.1"/>
    <property type="molecule type" value="Genomic_DNA"/>
</dbReference>
<dbReference type="InterPro" id="IPR012338">
    <property type="entry name" value="Beta-lactam/transpept-like"/>
</dbReference>
<evidence type="ECO:0000256" key="1">
    <source>
        <dbReference type="ARBA" id="ARBA00022801"/>
    </source>
</evidence>
<protein>
    <submittedName>
        <fullName evidence="3">Esterase</fullName>
    </submittedName>
</protein>
<dbReference type="InterPro" id="IPR001466">
    <property type="entry name" value="Beta-lactam-related"/>
</dbReference>
<dbReference type="Proteomes" id="UP000620224">
    <property type="component" value="Unassembled WGS sequence"/>
</dbReference>
<dbReference type="SUPFAM" id="SSF56601">
    <property type="entry name" value="beta-lactamase/transpeptidase-like"/>
    <property type="match status" value="1"/>
</dbReference>
<reference evidence="3" key="1">
    <citation type="journal article" date="2014" name="Int. J. Syst. Evol. Microbiol.">
        <title>Complete genome sequence of Corynebacterium casei LMG S-19264T (=DSM 44701T), isolated from a smear-ripened cheese.</title>
        <authorList>
            <consortium name="US DOE Joint Genome Institute (JGI-PGF)"/>
            <person name="Walter F."/>
            <person name="Albersmeier A."/>
            <person name="Kalinowski J."/>
            <person name="Ruckert C."/>
        </authorList>
    </citation>
    <scope>NUCLEOTIDE SEQUENCE</scope>
    <source>
        <strain evidence="3">JCM 4490</strain>
    </source>
</reference>
<evidence type="ECO:0000313" key="4">
    <source>
        <dbReference type="Proteomes" id="UP000620224"/>
    </source>
</evidence>
<name>A0A918J716_9ACTN</name>
<organism evidence="3 4">
    <name type="scientific">Streptomyces lucensis JCM 4490</name>
    <dbReference type="NCBI Taxonomy" id="1306176"/>
    <lineage>
        <taxon>Bacteria</taxon>
        <taxon>Bacillati</taxon>
        <taxon>Actinomycetota</taxon>
        <taxon>Actinomycetes</taxon>
        <taxon>Kitasatosporales</taxon>
        <taxon>Streptomycetaceae</taxon>
        <taxon>Streptomyces</taxon>
    </lineage>
</organism>
<dbReference type="PANTHER" id="PTHR43283">
    <property type="entry name" value="BETA-LACTAMASE-RELATED"/>
    <property type="match status" value="1"/>
</dbReference>
<dbReference type="InterPro" id="IPR050789">
    <property type="entry name" value="Diverse_Enzym_Activities"/>
</dbReference>
<keyword evidence="4" id="KW-1185">Reference proteome</keyword>
<feature type="domain" description="Beta-lactamase-related" evidence="2">
    <location>
        <begin position="10"/>
        <end position="333"/>
    </location>
</feature>
<sequence>MALDLDIDRIRQLVDEGVRAKVYPGAVWAVGDRTNMVIGTPGLMEPDRPGEPMRHDTVFDVAGLTKILAVWPAIGSLVEDGKLHLDEQLGAFWSEVSGRPLGRVTARHLLTHTAGVPSRTNLAHLYGTDPQDIRDGVLHEATLRSPGEAVEHTDRAALVLGYLAEHLSGQTLDVLAATGAWQPLGMTRTRYGPLSADAAARCAPTGRDDVTGARLRGTAHDSSARLLGVCGIAGVFTVLPDLAAFLRHVLRPAREDGPTGLGPAWVEQSLRIQTGDLAPARGLFWHPAPGTDPAADGVWAHYGRTGTGVWLSPGHGRWAVLLTNRDYFTRGREPLTHVRDAFRSLAFSRG</sequence>
<gene>
    <name evidence="3" type="ORF">GCM10010503_33330</name>
</gene>
<dbReference type="Pfam" id="PF00144">
    <property type="entry name" value="Beta-lactamase"/>
    <property type="match status" value="1"/>
</dbReference>
<comment type="caution">
    <text evidence="3">The sequence shown here is derived from an EMBL/GenBank/DDBJ whole genome shotgun (WGS) entry which is preliminary data.</text>
</comment>
<dbReference type="AlphaFoldDB" id="A0A918J716"/>
<reference evidence="3" key="2">
    <citation type="submission" date="2020-09" db="EMBL/GenBank/DDBJ databases">
        <authorList>
            <person name="Sun Q."/>
            <person name="Ohkuma M."/>
        </authorList>
    </citation>
    <scope>NUCLEOTIDE SEQUENCE</scope>
    <source>
        <strain evidence="3">JCM 4490</strain>
    </source>
</reference>
<dbReference type="Gene3D" id="3.40.710.10">
    <property type="entry name" value="DD-peptidase/beta-lactamase superfamily"/>
    <property type="match status" value="1"/>
</dbReference>
<dbReference type="GO" id="GO:0016787">
    <property type="term" value="F:hydrolase activity"/>
    <property type="evidence" value="ECO:0007669"/>
    <property type="project" value="UniProtKB-KW"/>
</dbReference>
<evidence type="ECO:0000259" key="2">
    <source>
        <dbReference type="Pfam" id="PF00144"/>
    </source>
</evidence>
<keyword evidence="1" id="KW-0378">Hydrolase</keyword>
<proteinExistence type="predicted"/>
<evidence type="ECO:0000313" key="3">
    <source>
        <dbReference type="EMBL" id="GGW53428.1"/>
    </source>
</evidence>
<accession>A0A918J716</accession>
<dbReference type="PANTHER" id="PTHR43283:SF11">
    <property type="entry name" value="BETA-LACTAMASE-RELATED DOMAIN-CONTAINING PROTEIN"/>
    <property type="match status" value="1"/>
</dbReference>
<dbReference type="RefSeq" id="WP_190016108.1">
    <property type="nucleotide sequence ID" value="NZ_BMUE01000006.1"/>
</dbReference>